<evidence type="ECO:0000313" key="1">
    <source>
        <dbReference type="EMBL" id="POY73480.1"/>
    </source>
</evidence>
<reference evidence="1 2" key="1">
    <citation type="journal article" date="2018" name="Front. Microbiol.">
        <title>Prospects for Fungal Bioremediation of Acidic Radioactive Waste Sites: Characterization and Genome Sequence of Rhodotorula taiwanensis MD1149.</title>
        <authorList>
            <person name="Tkavc R."/>
            <person name="Matrosova V.Y."/>
            <person name="Grichenko O.E."/>
            <person name="Gostincar C."/>
            <person name="Volpe R.P."/>
            <person name="Klimenkova P."/>
            <person name="Gaidamakova E.K."/>
            <person name="Zhou C.E."/>
            <person name="Stewart B.J."/>
            <person name="Lyman M.G."/>
            <person name="Malfatti S.A."/>
            <person name="Rubinfeld B."/>
            <person name="Courtot M."/>
            <person name="Singh J."/>
            <person name="Dalgard C.L."/>
            <person name="Hamilton T."/>
            <person name="Frey K.G."/>
            <person name="Gunde-Cimerman N."/>
            <person name="Dugan L."/>
            <person name="Daly M.J."/>
        </authorList>
    </citation>
    <scope>NUCLEOTIDE SEQUENCE [LARGE SCALE GENOMIC DNA]</scope>
    <source>
        <strain evidence="1 2">MD1149</strain>
    </source>
</reference>
<evidence type="ECO:0000313" key="2">
    <source>
        <dbReference type="Proteomes" id="UP000237144"/>
    </source>
</evidence>
<dbReference type="Proteomes" id="UP000237144">
    <property type="component" value="Unassembled WGS sequence"/>
</dbReference>
<comment type="caution">
    <text evidence="1">The sequence shown here is derived from an EMBL/GenBank/DDBJ whole genome shotgun (WGS) entry which is preliminary data.</text>
</comment>
<dbReference type="EMBL" id="PJQD01000036">
    <property type="protein sequence ID" value="POY73480.1"/>
    <property type="molecule type" value="Genomic_DNA"/>
</dbReference>
<dbReference type="OrthoDB" id="1694274at2759"/>
<dbReference type="AlphaFoldDB" id="A0A2S5B9M1"/>
<dbReference type="Pfam" id="PF00702">
    <property type="entry name" value="Hydrolase"/>
    <property type="match status" value="1"/>
</dbReference>
<protein>
    <submittedName>
        <fullName evidence="1">Uncharacterized protein</fullName>
    </submittedName>
</protein>
<dbReference type="NCBIfam" id="TIGR01509">
    <property type="entry name" value="HAD-SF-IA-v3"/>
    <property type="match status" value="1"/>
</dbReference>
<dbReference type="InterPro" id="IPR023214">
    <property type="entry name" value="HAD_sf"/>
</dbReference>
<gene>
    <name evidence="1" type="ORF">BMF94_3417</name>
</gene>
<dbReference type="CDD" id="cd02603">
    <property type="entry name" value="HAD_sEH-N_like"/>
    <property type="match status" value="1"/>
</dbReference>
<dbReference type="InterPro" id="IPR006439">
    <property type="entry name" value="HAD-SF_hydro_IA"/>
</dbReference>
<dbReference type="Gene3D" id="3.40.50.1000">
    <property type="entry name" value="HAD superfamily/HAD-like"/>
    <property type="match status" value="1"/>
</dbReference>
<dbReference type="InterPro" id="IPR052898">
    <property type="entry name" value="ACAD10-like"/>
</dbReference>
<name>A0A2S5B9M1_9BASI</name>
<accession>A0A2S5B9M1</accession>
<dbReference type="PANTHER" id="PTHR47829">
    <property type="entry name" value="HYDROLASE, PUTATIVE (AFU_ORTHOLOGUE AFUA_1G12880)-RELATED"/>
    <property type="match status" value="1"/>
</dbReference>
<dbReference type="GO" id="GO:0016791">
    <property type="term" value="F:phosphatase activity"/>
    <property type="evidence" value="ECO:0007669"/>
    <property type="project" value="UniProtKB-ARBA"/>
</dbReference>
<dbReference type="STRING" id="741276.A0A2S5B9M1"/>
<sequence>MPYKAVIFDIGGVVVGSPIEGVGAAERRYGLPKHWINAAITAMGDDGPFQRFERSEISQDDFYVEFGRRLSDVASSNDAYRKYCKRVKIPCPTLPEAVKIDGKELWAMMMEPATEPDELVVNAINVLRAAFPLLNSASPGPASKRYKIAALTNNFTPAGAVPSTRSPNPAASFKPVDAKQLRRSLKEGAGDEKGAGNDLMRALFDDYIESCVEGLRLNAPLDKNNFGDRKPDPRFFQLALDRLDAKAEETVFLDDIGHNLQAAAKMGIKTIRVKIGESRQALEELERVLGMDLLKAGTPTQSKL</sequence>
<dbReference type="InterPro" id="IPR036412">
    <property type="entry name" value="HAD-like_sf"/>
</dbReference>
<dbReference type="InterPro" id="IPR023198">
    <property type="entry name" value="PGP-like_dom2"/>
</dbReference>
<organism evidence="1 2">
    <name type="scientific">Rhodotorula taiwanensis</name>
    <dbReference type="NCBI Taxonomy" id="741276"/>
    <lineage>
        <taxon>Eukaryota</taxon>
        <taxon>Fungi</taxon>
        <taxon>Dikarya</taxon>
        <taxon>Basidiomycota</taxon>
        <taxon>Pucciniomycotina</taxon>
        <taxon>Microbotryomycetes</taxon>
        <taxon>Sporidiobolales</taxon>
        <taxon>Sporidiobolaceae</taxon>
        <taxon>Rhodotorula</taxon>
    </lineage>
</organism>
<dbReference type="SUPFAM" id="SSF56784">
    <property type="entry name" value="HAD-like"/>
    <property type="match status" value="1"/>
</dbReference>
<dbReference type="PANTHER" id="PTHR47829:SF1">
    <property type="entry name" value="HAD FAMILY PHOSPHATASE"/>
    <property type="match status" value="1"/>
</dbReference>
<keyword evidence="2" id="KW-1185">Reference proteome</keyword>
<dbReference type="Gene3D" id="1.10.150.240">
    <property type="entry name" value="Putative phosphatase, domain 2"/>
    <property type="match status" value="1"/>
</dbReference>
<proteinExistence type="predicted"/>